<dbReference type="RefSeq" id="WP_313718497.1">
    <property type="nucleotide sequence ID" value="NZ_CP134876.1"/>
</dbReference>
<evidence type="ECO:0000313" key="4">
    <source>
        <dbReference type="Proteomes" id="UP001303001"/>
    </source>
</evidence>
<feature type="compositionally biased region" description="Basic and acidic residues" evidence="1">
    <location>
        <begin position="1"/>
        <end position="17"/>
    </location>
</feature>
<feature type="transmembrane region" description="Helical" evidence="2">
    <location>
        <begin position="39"/>
        <end position="59"/>
    </location>
</feature>
<dbReference type="EMBL" id="CP134876">
    <property type="protein sequence ID" value="WNM36976.1"/>
    <property type="molecule type" value="Genomic_DNA"/>
</dbReference>
<keyword evidence="2" id="KW-0812">Transmembrane</keyword>
<organism evidence="3 4">
    <name type="scientific">Micromonospora halotolerans</name>
    <dbReference type="NCBI Taxonomy" id="709879"/>
    <lineage>
        <taxon>Bacteria</taxon>
        <taxon>Bacillati</taxon>
        <taxon>Actinomycetota</taxon>
        <taxon>Actinomycetes</taxon>
        <taxon>Micromonosporales</taxon>
        <taxon>Micromonosporaceae</taxon>
        <taxon>Micromonospora</taxon>
    </lineage>
</organism>
<keyword evidence="4" id="KW-1185">Reference proteome</keyword>
<evidence type="ECO:0000256" key="1">
    <source>
        <dbReference type="SAM" id="MobiDB-lite"/>
    </source>
</evidence>
<dbReference type="Proteomes" id="UP001303001">
    <property type="component" value="Chromosome"/>
</dbReference>
<sequence length="106" mass="11800">MADNPERHSRGEAHDPLVEETEAEEARSAAARLFDIRRVIGGLFVAYGLIVGLMGLFDSSAEIDKAQGVRINLWAGLVMLAFGLLMLLWQWLRPTEPPEPRAADER</sequence>
<evidence type="ECO:0008006" key="5">
    <source>
        <dbReference type="Google" id="ProtNLM"/>
    </source>
</evidence>
<accession>A0ABY9ZP08</accession>
<gene>
    <name evidence="3" type="ORF">RMN56_17425</name>
</gene>
<evidence type="ECO:0000256" key="2">
    <source>
        <dbReference type="SAM" id="Phobius"/>
    </source>
</evidence>
<keyword evidence="2" id="KW-0472">Membrane</keyword>
<reference evidence="3 4" key="1">
    <citation type="submission" date="2023-09" db="EMBL/GenBank/DDBJ databases">
        <title>Micromonospora halotolerans DSM 45598 genome sequence.</title>
        <authorList>
            <person name="Mo P."/>
        </authorList>
    </citation>
    <scope>NUCLEOTIDE SEQUENCE [LARGE SCALE GENOMIC DNA]</scope>
    <source>
        <strain evidence="3 4">DSM 45598</strain>
    </source>
</reference>
<evidence type="ECO:0000313" key="3">
    <source>
        <dbReference type="EMBL" id="WNM36976.1"/>
    </source>
</evidence>
<feature type="transmembrane region" description="Helical" evidence="2">
    <location>
        <begin position="71"/>
        <end position="92"/>
    </location>
</feature>
<proteinExistence type="predicted"/>
<keyword evidence="2" id="KW-1133">Transmembrane helix</keyword>
<protein>
    <recommendedName>
        <fullName evidence="5">DUF485 domain-containing protein</fullName>
    </recommendedName>
</protein>
<name>A0ABY9ZP08_9ACTN</name>
<feature type="region of interest" description="Disordered" evidence="1">
    <location>
        <begin position="1"/>
        <end position="23"/>
    </location>
</feature>